<dbReference type="Gene3D" id="2.170.120.40">
    <property type="entry name" value="YbbR-like domain"/>
    <property type="match status" value="1"/>
</dbReference>
<name>A0ABQ1L8J7_9SPHI</name>
<keyword evidence="1" id="KW-0812">Transmembrane</keyword>
<dbReference type="InterPro" id="IPR053154">
    <property type="entry name" value="c-di-AMP_regulator"/>
</dbReference>
<sequence length="315" mass="36092">MPVLNLNKTQRRKLSIFVKCIVFSFLAWALFAVSNKYIYTVKSAVQYVNIPDNRAFHPLQSDTVNVQLEATGWQLLFSTLRSVQPTIQVDLSGLQSRNWVVLTNQLGFINRQFPETQRVMSVSPDTLYFDFSKQTERKVPVKAVYNLQFSKQYDVIDKVNVSPEYVTITGPLEDVVQIEHWETDTIRYADVNSDVHTVINLKQNQRANINVYPTAVEVDIPVGEVTEKILEIPLKAENAKQFSSVKLLPAKVRLTVIVSLRDFVKVTPGAFEAVVNMEDWVENDVRNLPVIITQKPDFCKLVKIEPQNVDFFVRK</sequence>
<dbReference type="RefSeq" id="WP_188748430.1">
    <property type="nucleotide sequence ID" value="NZ_BMIK01000002.1"/>
</dbReference>
<evidence type="ECO:0000313" key="2">
    <source>
        <dbReference type="EMBL" id="GGC21352.1"/>
    </source>
</evidence>
<keyword evidence="1" id="KW-0472">Membrane</keyword>
<reference evidence="3" key="1">
    <citation type="journal article" date="2019" name="Int. J. Syst. Evol. Microbiol.">
        <title>The Global Catalogue of Microorganisms (GCM) 10K type strain sequencing project: providing services to taxonomists for standard genome sequencing and annotation.</title>
        <authorList>
            <consortium name="The Broad Institute Genomics Platform"/>
            <consortium name="The Broad Institute Genome Sequencing Center for Infectious Disease"/>
            <person name="Wu L."/>
            <person name="Ma J."/>
        </authorList>
    </citation>
    <scope>NUCLEOTIDE SEQUENCE [LARGE SCALE GENOMIC DNA]</scope>
    <source>
        <strain evidence="3">CGMCC 1.15342</strain>
    </source>
</reference>
<evidence type="ECO:0008006" key="4">
    <source>
        <dbReference type="Google" id="ProtNLM"/>
    </source>
</evidence>
<proteinExistence type="predicted"/>
<organism evidence="2 3">
    <name type="scientific">Parapedobacter defluvii</name>
    <dbReference type="NCBI Taxonomy" id="2045106"/>
    <lineage>
        <taxon>Bacteria</taxon>
        <taxon>Pseudomonadati</taxon>
        <taxon>Bacteroidota</taxon>
        <taxon>Sphingobacteriia</taxon>
        <taxon>Sphingobacteriales</taxon>
        <taxon>Sphingobacteriaceae</taxon>
        <taxon>Parapedobacter</taxon>
    </lineage>
</organism>
<gene>
    <name evidence="2" type="ORF">GCM10011386_11670</name>
</gene>
<accession>A0ABQ1L8J7</accession>
<evidence type="ECO:0000256" key="1">
    <source>
        <dbReference type="SAM" id="Phobius"/>
    </source>
</evidence>
<feature type="transmembrane region" description="Helical" evidence="1">
    <location>
        <begin position="16"/>
        <end position="33"/>
    </location>
</feature>
<comment type="caution">
    <text evidence="2">The sequence shown here is derived from an EMBL/GenBank/DDBJ whole genome shotgun (WGS) entry which is preliminary data.</text>
</comment>
<dbReference type="EMBL" id="BMIK01000002">
    <property type="protein sequence ID" value="GGC21352.1"/>
    <property type="molecule type" value="Genomic_DNA"/>
</dbReference>
<keyword evidence="1" id="KW-1133">Transmembrane helix</keyword>
<keyword evidence="3" id="KW-1185">Reference proteome</keyword>
<dbReference type="Gene3D" id="2.170.120.30">
    <property type="match status" value="2"/>
</dbReference>
<evidence type="ECO:0000313" key="3">
    <source>
        <dbReference type="Proteomes" id="UP000597338"/>
    </source>
</evidence>
<dbReference type="PANTHER" id="PTHR37804">
    <property type="entry name" value="CDAA REGULATORY PROTEIN CDAR"/>
    <property type="match status" value="1"/>
</dbReference>
<dbReference type="PANTHER" id="PTHR37804:SF1">
    <property type="entry name" value="CDAA REGULATORY PROTEIN CDAR"/>
    <property type="match status" value="1"/>
</dbReference>
<protein>
    <recommendedName>
        <fullName evidence="4">YbbR-like protein</fullName>
    </recommendedName>
</protein>
<dbReference type="Proteomes" id="UP000597338">
    <property type="component" value="Unassembled WGS sequence"/>
</dbReference>